<proteinExistence type="inferred from homology"/>
<dbReference type="CDD" id="cd03255">
    <property type="entry name" value="ABC_MJ0796_LolCDE_FtsE"/>
    <property type="match status" value="1"/>
</dbReference>
<organism evidence="16 17">
    <name type="scientific">Vineibacter terrae</name>
    <dbReference type="NCBI Taxonomy" id="2586908"/>
    <lineage>
        <taxon>Bacteria</taxon>
        <taxon>Pseudomonadati</taxon>
        <taxon>Pseudomonadota</taxon>
        <taxon>Alphaproteobacteria</taxon>
        <taxon>Hyphomicrobiales</taxon>
        <taxon>Vineibacter</taxon>
    </lineage>
</organism>
<dbReference type="RefSeq" id="WP_147847869.1">
    <property type="nucleotide sequence ID" value="NZ_VDUZ01000016.1"/>
</dbReference>
<keyword evidence="3" id="KW-1003">Cell membrane</keyword>
<comment type="caution">
    <text evidence="16">The sequence shown here is derived from an EMBL/GenBank/DDBJ whole genome shotgun (WGS) entry which is preliminary data.</text>
</comment>
<dbReference type="Proteomes" id="UP000321638">
    <property type="component" value="Unassembled WGS sequence"/>
</dbReference>
<keyword evidence="10 14" id="KW-0472">Membrane</keyword>
<evidence type="ECO:0000256" key="3">
    <source>
        <dbReference type="ARBA" id="ARBA00022475"/>
    </source>
</evidence>
<evidence type="ECO:0000256" key="14">
    <source>
        <dbReference type="SAM" id="Phobius"/>
    </source>
</evidence>
<dbReference type="Pfam" id="PF02687">
    <property type="entry name" value="FtsX"/>
    <property type="match status" value="1"/>
</dbReference>
<sequence>MNEASPGAPRVDPAAAGAPLIELRDITKTYMRGDVATEVLHGISLDIHPGEFVAIMGASGSGKSTLMNLIGLLDRPTSGSYRFDGEEVSSLDADRRALLRREAFGFIFQQYNLLASATATENVEVPAIYAGVPHGARVQRAQEILTTLGLGERLNHRPSQLSGGQQQRVSIARALMNGGAVILADEPTGALDSKSGEEVMRLLHDLNAAGHTVLLITHDPAVAAQARRVIEIKDGHIVTDRGTTAPPPGAAAALQRRTEHRASAIPDTIEAGKMALRALRANLMRTLLTLLGIIIGVASVVAMLAIGDGAKQQVLSRITAMGTNLLLIRPGAPNVRMAGALTATLVPADADAIDDLPNVAVAVPEYPGQVTVRYQSRDYVTQADGTSQFFPQARDWPVASGTFFSDTDVKSYTPVIVLGQTVVRALYVDGTDPIGTFVLVNNVPFQVIGVMSAKGASPYGADQDDIVFTPITTGALRLFGQRYVRSITVQVEDVSRIDETQEAIRQLLIARHKSEDFQIRNMASILEAATETQNTLTILLGSIAAISLLVGGIGVMNVMLVSVTERTREIGIRMATGARRFNILLQFNTEALVVCAIGGLIGVVAGLGAAWAFAQLGRPVMFSAGPVILAFACAFATGLLFGYLPARKAANLDPVVALAAD</sequence>
<keyword evidence="2" id="KW-0813">Transport</keyword>
<accession>A0A5C8PN30</accession>
<dbReference type="InterPro" id="IPR027417">
    <property type="entry name" value="P-loop_NTPase"/>
</dbReference>
<gene>
    <name evidence="16" type="primary">macB</name>
    <name evidence="16" type="ORF">FHP25_15555</name>
</gene>
<evidence type="ECO:0000259" key="15">
    <source>
        <dbReference type="PROSITE" id="PS50893"/>
    </source>
</evidence>
<dbReference type="GO" id="GO:0098796">
    <property type="term" value="C:membrane protein complex"/>
    <property type="evidence" value="ECO:0007669"/>
    <property type="project" value="UniProtKB-ARBA"/>
</dbReference>
<dbReference type="InterPro" id="IPR003439">
    <property type="entry name" value="ABC_transporter-like_ATP-bd"/>
</dbReference>
<evidence type="ECO:0000256" key="6">
    <source>
        <dbReference type="ARBA" id="ARBA00022741"/>
    </source>
</evidence>
<dbReference type="InterPro" id="IPR050250">
    <property type="entry name" value="Macrolide_Exporter_MacB"/>
</dbReference>
<protein>
    <recommendedName>
        <fullName evidence="13">Pyoverdine export ATP-binding/permease protein PvdT</fullName>
    </recommendedName>
</protein>
<dbReference type="PROSITE" id="PS50893">
    <property type="entry name" value="ABC_TRANSPORTER_2"/>
    <property type="match status" value="1"/>
</dbReference>
<dbReference type="InterPro" id="IPR003838">
    <property type="entry name" value="ABC3_permease_C"/>
</dbReference>
<dbReference type="GO" id="GO:0005886">
    <property type="term" value="C:plasma membrane"/>
    <property type="evidence" value="ECO:0007669"/>
    <property type="project" value="UniProtKB-SubCell"/>
</dbReference>
<keyword evidence="7" id="KW-0067">ATP-binding</keyword>
<dbReference type="InterPro" id="IPR017911">
    <property type="entry name" value="MacB-like_ATP-bd"/>
</dbReference>
<dbReference type="InterPro" id="IPR003593">
    <property type="entry name" value="AAA+_ATPase"/>
</dbReference>
<dbReference type="GO" id="GO:0046677">
    <property type="term" value="P:response to antibiotic"/>
    <property type="evidence" value="ECO:0007669"/>
    <property type="project" value="UniProtKB-KW"/>
</dbReference>
<dbReference type="FunFam" id="3.40.50.300:FF:000032">
    <property type="entry name" value="Export ABC transporter ATP-binding protein"/>
    <property type="match status" value="1"/>
</dbReference>
<evidence type="ECO:0000256" key="7">
    <source>
        <dbReference type="ARBA" id="ARBA00022840"/>
    </source>
</evidence>
<keyword evidence="6" id="KW-0547">Nucleotide-binding</keyword>
<dbReference type="GO" id="GO:0005524">
    <property type="term" value="F:ATP binding"/>
    <property type="evidence" value="ECO:0007669"/>
    <property type="project" value="UniProtKB-KW"/>
</dbReference>
<evidence type="ECO:0000256" key="4">
    <source>
        <dbReference type="ARBA" id="ARBA00022519"/>
    </source>
</evidence>
<dbReference type="PANTHER" id="PTHR30572">
    <property type="entry name" value="MEMBRANE COMPONENT OF TRANSPORTER-RELATED"/>
    <property type="match status" value="1"/>
</dbReference>
<feature type="domain" description="ABC transporter" evidence="15">
    <location>
        <begin position="21"/>
        <end position="266"/>
    </location>
</feature>
<feature type="transmembrane region" description="Helical" evidence="14">
    <location>
        <begin position="538"/>
        <end position="563"/>
    </location>
</feature>
<dbReference type="Pfam" id="PF00005">
    <property type="entry name" value="ABC_tran"/>
    <property type="match status" value="1"/>
</dbReference>
<reference evidence="16 17" key="1">
    <citation type="submission" date="2019-06" db="EMBL/GenBank/DDBJ databases">
        <title>New taxonomy in bacterial strain CC-CFT640, isolated from vineyard.</title>
        <authorList>
            <person name="Lin S.-Y."/>
            <person name="Tsai C.-F."/>
            <person name="Young C.-C."/>
        </authorList>
    </citation>
    <scope>NUCLEOTIDE SEQUENCE [LARGE SCALE GENOMIC DNA]</scope>
    <source>
        <strain evidence="16 17">CC-CFT640</strain>
    </source>
</reference>
<dbReference type="EMBL" id="VDUZ01000016">
    <property type="protein sequence ID" value="TXL74827.1"/>
    <property type="molecule type" value="Genomic_DNA"/>
</dbReference>
<keyword evidence="5 14" id="KW-0812">Transmembrane</keyword>
<comment type="similarity">
    <text evidence="12">Belongs to the ABC transporter superfamily. Macrolide exporter (TC 3.A.1.122) family.</text>
</comment>
<dbReference type="InterPro" id="IPR017871">
    <property type="entry name" value="ABC_transporter-like_CS"/>
</dbReference>
<dbReference type="InterPro" id="IPR025857">
    <property type="entry name" value="MacB_PCD"/>
</dbReference>
<dbReference type="Pfam" id="PF12704">
    <property type="entry name" value="MacB_PCD"/>
    <property type="match status" value="1"/>
</dbReference>
<evidence type="ECO:0000256" key="8">
    <source>
        <dbReference type="ARBA" id="ARBA00022967"/>
    </source>
</evidence>
<feature type="transmembrane region" description="Helical" evidence="14">
    <location>
        <begin position="584"/>
        <end position="614"/>
    </location>
</feature>
<name>A0A5C8PN30_9HYPH</name>
<dbReference type="PROSITE" id="PS00211">
    <property type="entry name" value="ABC_TRANSPORTER_1"/>
    <property type="match status" value="1"/>
</dbReference>
<evidence type="ECO:0000313" key="16">
    <source>
        <dbReference type="EMBL" id="TXL74827.1"/>
    </source>
</evidence>
<keyword evidence="4" id="KW-0997">Cell inner membrane</keyword>
<dbReference type="Gene3D" id="3.40.50.300">
    <property type="entry name" value="P-loop containing nucleotide triphosphate hydrolases"/>
    <property type="match status" value="1"/>
</dbReference>
<keyword evidence="8" id="KW-1278">Translocase</keyword>
<dbReference type="GO" id="GO:0016887">
    <property type="term" value="F:ATP hydrolysis activity"/>
    <property type="evidence" value="ECO:0007669"/>
    <property type="project" value="InterPro"/>
</dbReference>
<evidence type="ECO:0000256" key="1">
    <source>
        <dbReference type="ARBA" id="ARBA00004429"/>
    </source>
</evidence>
<dbReference type="SUPFAM" id="SSF52540">
    <property type="entry name" value="P-loop containing nucleoside triphosphate hydrolases"/>
    <property type="match status" value="1"/>
</dbReference>
<evidence type="ECO:0000313" key="17">
    <source>
        <dbReference type="Proteomes" id="UP000321638"/>
    </source>
</evidence>
<keyword evidence="9 14" id="KW-1133">Transmembrane helix</keyword>
<evidence type="ECO:0000256" key="12">
    <source>
        <dbReference type="ARBA" id="ARBA00038388"/>
    </source>
</evidence>
<evidence type="ECO:0000256" key="2">
    <source>
        <dbReference type="ARBA" id="ARBA00022448"/>
    </source>
</evidence>
<evidence type="ECO:0000256" key="5">
    <source>
        <dbReference type="ARBA" id="ARBA00022692"/>
    </source>
</evidence>
<dbReference type="GO" id="GO:0022857">
    <property type="term" value="F:transmembrane transporter activity"/>
    <property type="evidence" value="ECO:0007669"/>
    <property type="project" value="TreeGrafter"/>
</dbReference>
<keyword evidence="17" id="KW-1185">Reference proteome</keyword>
<dbReference type="PANTHER" id="PTHR30572:SF14">
    <property type="entry name" value="MACROLIDE EXPORT ATP-BINDING_PERMEASE PROTEIN MACB"/>
    <property type="match status" value="1"/>
</dbReference>
<comment type="subcellular location">
    <subcellularLocation>
        <location evidence="1">Cell inner membrane</location>
        <topology evidence="1">Multi-pass membrane protein</topology>
    </subcellularLocation>
</comment>
<dbReference type="SMART" id="SM00382">
    <property type="entry name" value="AAA"/>
    <property type="match status" value="1"/>
</dbReference>
<evidence type="ECO:0000256" key="10">
    <source>
        <dbReference type="ARBA" id="ARBA00023136"/>
    </source>
</evidence>
<keyword evidence="11" id="KW-0046">Antibiotic resistance</keyword>
<dbReference type="AlphaFoldDB" id="A0A5C8PN30"/>
<dbReference type="OrthoDB" id="9770036at2"/>
<evidence type="ECO:0000256" key="9">
    <source>
        <dbReference type="ARBA" id="ARBA00022989"/>
    </source>
</evidence>
<feature type="transmembrane region" description="Helical" evidence="14">
    <location>
        <begin position="620"/>
        <end position="644"/>
    </location>
</feature>
<evidence type="ECO:0000256" key="13">
    <source>
        <dbReference type="ARBA" id="ARBA00041199"/>
    </source>
</evidence>
<feature type="transmembrane region" description="Helical" evidence="14">
    <location>
        <begin position="287"/>
        <end position="307"/>
    </location>
</feature>
<evidence type="ECO:0000256" key="11">
    <source>
        <dbReference type="ARBA" id="ARBA00023251"/>
    </source>
</evidence>